<dbReference type="SUPFAM" id="SSF48452">
    <property type="entry name" value="TPR-like"/>
    <property type="match status" value="1"/>
</dbReference>
<keyword evidence="1" id="KW-0802">TPR repeat</keyword>
<evidence type="ECO:0000256" key="1">
    <source>
        <dbReference type="PROSITE-ProRule" id="PRU00339"/>
    </source>
</evidence>
<dbReference type="PROSITE" id="PS50005">
    <property type="entry name" value="TPR"/>
    <property type="match status" value="1"/>
</dbReference>
<dbReference type="Proteomes" id="UP000187651">
    <property type="component" value="Unassembled WGS sequence"/>
</dbReference>
<dbReference type="InterPro" id="IPR019734">
    <property type="entry name" value="TPR_rpt"/>
</dbReference>
<reference evidence="3" key="1">
    <citation type="submission" date="2016-10" db="EMBL/GenBank/DDBJ databases">
        <authorList>
            <person name="Varghese N."/>
            <person name="Submissions S."/>
        </authorList>
    </citation>
    <scope>NUCLEOTIDE SEQUENCE [LARGE SCALE GENOMIC DNA]</scope>
    <source>
        <strain evidence="3">M83</strain>
    </source>
</reference>
<evidence type="ECO:0000313" key="3">
    <source>
        <dbReference type="Proteomes" id="UP000187651"/>
    </source>
</evidence>
<organism evidence="2 3">
    <name type="scientific">Lachnospira pectinoschiza</name>
    <dbReference type="NCBI Taxonomy" id="28052"/>
    <lineage>
        <taxon>Bacteria</taxon>
        <taxon>Bacillati</taxon>
        <taxon>Bacillota</taxon>
        <taxon>Clostridia</taxon>
        <taxon>Lachnospirales</taxon>
        <taxon>Lachnospiraceae</taxon>
        <taxon>Lachnospira</taxon>
    </lineage>
</organism>
<accession>A0A1G9U701</accession>
<keyword evidence="3" id="KW-1185">Reference proteome</keyword>
<dbReference type="RefSeq" id="WP_074520884.1">
    <property type="nucleotide sequence ID" value="NZ_FNHZ01000001.1"/>
</dbReference>
<proteinExistence type="predicted"/>
<name>A0A1G9U701_9FIRM</name>
<evidence type="ECO:0000313" key="2">
    <source>
        <dbReference type="EMBL" id="SDM55739.1"/>
    </source>
</evidence>
<dbReference type="EMBL" id="FNHZ01000001">
    <property type="protein sequence ID" value="SDM55739.1"/>
    <property type="molecule type" value="Genomic_DNA"/>
</dbReference>
<feature type="repeat" description="TPR" evidence="1">
    <location>
        <begin position="154"/>
        <end position="187"/>
    </location>
</feature>
<dbReference type="OrthoDB" id="1895216at2"/>
<dbReference type="AlphaFoldDB" id="A0A1G9U701"/>
<gene>
    <name evidence="2" type="ORF">SAMN05216544_0643</name>
</gene>
<sequence>MSGMILCRTKMATNPYRVYSTGIRIYTSQELCYYIYNNIYLIANDFIDDRLIDFLKNELGEVNLANRLDYLRENNAGLAEMLVTILKSIDYYTIAEIEKIREILNTLSSQTPFERFEKRADSYLSNKCYYSAIDCYLEIINNYSLEDLGSPFYAKILHNLGVAYARMFLYEMARKYFEESYKISQHEETKRMLKTCDALIHLYSNLENLDISEDEYVIRSEMETLMDNARFSEKFKELEEVFKLKDEGKISEFNLKIKDILAKWKEEYLKYTASI</sequence>
<dbReference type="Gene3D" id="1.25.40.10">
    <property type="entry name" value="Tetratricopeptide repeat domain"/>
    <property type="match status" value="1"/>
</dbReference>
<dbReference type="InterPro" id="IPR011990">
    <property type="entry name" value="TPR-like_helical_dom_sf"/>
</dbReference>
<protein>
    <submittedName>
        <fullName evidence="2">Tetratricopeptide repeat-containing protein</fullName>
    </submittedName>
</protein>
<dbReference type="Pfam" id="PF13424">
    <property type="entry name" value="TPR_12"/>
    <property type="match status" value="1"/>
</dbReference>